<accession>F2U5E9</accession>
<gene>
    <name evidence="2" type="ORF">PTSG_03796</name>
</gene>
<dbReference type="Proteomes" id="UP000007799">
    <property type="component" value="Unassembled WGS sequence"/>
</dbReference>
<dbReference type="InParanoid" id="F2U5E9"/>
<dbReference type="GeneID" id="16076109"/>
<sequence length="107" mass="11699">MNFSPCAVHQQVTILSEYGCNLAFKLKVGKHGISFAGRLCLDNRCLTIEDKDGHNIQPGTTPNKVCADRNSASDRDPFVQSSTVLTSARLASISRPTSEHRIELPSQ</sequence>
<name>F2U5E9_SALR5</name>
<feature type="region of interest" description="Disordered" evidence="1">
    <location>
        <begin position="53"/>
        <end position="78"/>
    </location>
</feature>
<evidence type="ECO:0000313" key="2">
    <source>
        <dbReference type="EMBL" id="EGD83165.1"/>
    </source>
</evidence>
<keyword evidence="3" id="KW-1185">Reference proteome</keyword>
<organism evidence="3">
    <name type="scientific">Salpingoeca rosetta (strain ATCC 50818 / BSB-021)</name>
    <dbReference type="NCBI Taxonomy" id="946362"/>
    <lineage>
        <taxon>Eukaryota</taxon>
        <taxon>Choanoflagellata</taxon>
        <taxon>Craspedida</taxon>
        <taxon>Salpingoecidae</taxon>
        <taxon>Salpingoeca</taxon>
    </lineage>
</organism>
<evidence type="ECO:0000313" key="3">
    <source>
        <dbReference type="Proteomes" id="UP000007799"/>
    </source>
</evidence>
<proteinExistence type="predicted"/>
<dbReference type="RefSeq" id="XP_004995529.1">
    <property type="nucleotide sequence ID" value="XM_004995472.1"/>
</dbReference>
<evidence type="ECO:0000256" key="1">
    <source>
        <dbReference type="SAM" id="MobiDB-lite"/>
    </source>
</evidence>
<protein>
    <submittedName>
        <fullName evidence="2">Uncharacterized protein</fullName>
    </submittedName>
</protein>
<dbReference type="KEGG" id="sre:PTSG_03796"/>
<dbReference type="EMBL" id="GL832962">
    <property type="protein sequence ID" value="EGD83165.1"/>
    <property type="molecule type" value="Genomic_DNA"/>
</dbReference>
<dbReference type="AlphaFoldDB" id="F2U5E9"/>
<reference evidence="2" key="1">
    <citation type="submission" date="2009-08" db="EMBL/GenBank/DDBJ databases">
        <title>Annotation of Salpingoeca rosetta.</title>
        <authorList>
            <consortium name="The Broad Institute Genome Sequencing Platform"/>
            <person name="Russ C."/>
            <person name="Cuomo C."/>
            <person name="Burger G."/>
            <person name="Gray M.W."/>
            <person name="Holland P.W.H."/>
            <person name="King N."/>
            <person name="Lang F.B.F."/>
            <person name="Roger A.J."/>
            <person name="Ruiz-Trillo I."/>
            <person name="Young S.K."/>
            <person name="Zeng Q."/>
            <person name="Gargeya S."/>
            <person name="Alvarado L."/>
            <person name="Berlin A."/>
            <person name="Chapman S.B."/>
            <person name="Chen Z."/>
            <person name="Freedman E."/>
            <person name="Gellesch M."/>
            <person name="Goldberg J."/>
            <person name="Griggs A."/>
            <person name="Gujja S."/>
            <person name="Heilman E."/>
            <person name="Heiman D."/>
            <person name="Howarth C."/>
            <person name="Mehta T."/>
            <person name="Neiman D."/>
            <person name="Pearson M."/>
            <person name="Roberts A."/>
            <person name="Saif S."/>
            <person name="Shea T."/>
            <person name="Shenoy N."/>
            <person name="Sisk P."/>
            <person name="Stolte C."/>
            <person name="Sykes S."/>
            <person name="White J."/>
            <person name="Yandava C."/>
            <person name="Haas B."/>
            <person name="Nusbaum C."/>
            <person name="Birren B."/>
        </authorList>
    </citation>
    <scope>NUCLEOTIDE SEQUENCE [LARGE SCALE GENOMIC DNA]</scope>
    <source>
        <strain evidence="2">ATCC 50818</strain>
    </source>
</reference>